<dbReference type="Proteomes" id="UP000202511">
    <property type="component" value="Segment"/>
</dbReference>
<evidence type="ECO:0000256" key="2">
    <source>
        <dbReference type="SAM" id="Phobius"/>
    </source>
</evidence>
<evidence type="ECO:0000313" key="3">
    <source>
        <dbReference type="EMBL" id="AJF98134.1"/>
    </source>
</evidence>
<proteinExistence type="predicted"/>
<organism evidence="3 4">
    <name type="scientific">Pandoravirus inopinatum</name>
    <dbReference type="NCBI Taxonomy" id="1605721"/>
    <lineage>
        <taxon>Viruses</taxon>
        <taxon>Pandoravirus</taxon>
    </lineage>
</organism>
<feature type="compositionally biased region" description="Basic residues" evidence="1">
    <location>
        <begin position="115"/>
        <end position="127"/>
    </location>
</feature>
<dbReference type="EMBL" id="KP136319">
    <property type="protein sequence ID" value="AJF98134.1"/>
    <property type="molecule type" value="Genomic_DNA"/>
</dbReference>
<feature type="transmembrane region" description="Helical" evidence="2">
    <location>
        <begin position="186"/>
        <end position="208"/>
    </location>
</feature>
<keyword evidence="2" id="KW-0472">Membrane</keyword>
<evidence type="ECO:0000313" key="4">
    <source>
        <dbReference type="Proteomes" id="UP000202511"/>
    </source>
</evidence>
<feature type="compositionally biased region" description="Low complexity" evidence="1">
    <location>
        <begin position="85"/>
        <end position="106"/>
    </location>
</feature>
<evidence type="ECO:0000256" key="1">
    <source>
        <dbReference type="SAM" id="MobiDB-lite"/>
    </source>
</evidence>
<dbReference type="RefSeq" id="YP_009120369.1">
    <property type="nucleotide sequence ID" value="NC_026440.1"/>
</dbReference>
<feature type="compositionally biased region" description="Low complexity" evidence="1">
    <location>
        <begin position="1"/>
        <end position="18"/>
    </location>
</feature>
<reference evidence="3 4" key="1">
    <citation type="journal article" date="2015" name="Parasitol. Res.">
        <title>Viruses in close associations with free-living amoebae.</title>
        <authorList>
            <person name="Scheid P."/>
        </authorList>
    </citation>
    <scope>NUCLEOTIDE SEQUENCE [LARGE SCALE GENOMIC DNA]</scope>
    <source>
        <strain evidence="3">KlaHel</strain>
    </source>
</reference>
<feature type="compositionally biased region" description="Basic residues" evidence="1">
    <location>
        <begin position="139"/>
        <end position="148"/>
    </location>
</feature>
<name>A0A0B5J3H8_9VIRU</name>
<accession>A0A0B5J3H8</accession>
<keyword evidence="2" id="KW-0812">Transmembrane</keyword>
<protein>
    <submittedName>
        <fullName evidence="3">Uncharacterized protein</fullName>
    </submittedName>
</protein>
<feature type="region of interest" description="Disordered" evidence="1">
    <location>
        <begin position="85"/>
        <end position="166"/>
    </location>
</feature>
<dbReference type="KEGG" id="vg:23463051"/>
<dbReference type="GeneID" id="23463051"/>
<sequence length="211" mass="22316">MASATVATTTATTTDPTTGEVVRERTLSVTPSTRANCCATRSSSAPASRSSAVPSALATACGRIAAPKSRARPPSSLICWRHLRAPSSASSSRSSPCSSTGPSSTARPSTTRRVSSSKRPSRAHRPHVSSTMWPPHPLPPRRRRHGGRHAGSDCGEVDHRGGQSGRAPRRLILLSTQTKPNQTKPYAFFLLLVWLCSPLALDAFFGAVPAL</sequence>
<keyword evidence="2" id="KW-1133">Transmembrane helix</keyword>
<feature type="region of interest" description="Disordered" evidence="1">
    <location>
        <begin position="1"/>
        <end position="28"/>
    </location>
</feature>